<organism evidence="4 5">
    <name type="scientific">Psychrobacillus faecigallinarum</name>
    <dbReference type="NCBI Taxonomy" id="2762235"/>
    <lineage>
        <taxon>Bacteria</taxon>
        <taxon>Bacillati</taxon>
        <taxon>Bacillota</taxon>
        <taxon>Bacilli</taxon>
        <taxon>Bacillales</taxon>
        <taxon>Bacillaceae</taxon>
        <taxon>Psychrobacillus</taxon>
    </lineage>
</organism>
<dbReference type="Gene3D" id="3.40.50.410">
    <property type="entry name" value="von Willebrand factor, type A domain"/>
    <property type="match status" value="1"/>
</dbReference>
<dbReference type="PROSITE" id="PS51257">
    <property type="entry name" value="PROKAR_LIPOPROTEIN"/>
    <property type="match status" value="1"/>
</dbReference>
<evidence type="ECO:0000256" key="2">
    <source>
        <dbReference type="SAM" id="SignalP"/>
    </source>
</evidence>
<feature type="domain" description="VWFA" evidence="3">
    <location>
        <begin position="165"/>
        <end position="356"/>
    </location>
</feature>
<keyword evidence="5" id="KW-1185">Reference proteome</keyword>
<evidence type="ECO:0000256" key="1">
    <source>
        <dbReference type="SAM" id="Coils"/>
    </source>
</evidence>
<dbReference type="SUPFAM" id="SSF53300">
    <property type="entry name" value="vWA-like"/>
    <property type="match status" value="1"/>
</dbReference>
<keyword evidence="2" id="KW-0732">Signal</keyword>
<reference evidence="4 5" key="1">
    <citation type="submission" date="2020-08" db="EMBL/GenBank/DDBJ databases">
        <title>A Genomic Blueprint of the Chicken Gut Microbiome.</title>
        <authorList>
            <person name="Gilroy R."/>
            <person name="Ravi A."/>
            <person name="Getino M."/>
            <person name="Pursley I."/>
            <person name="Horton D.L."/>
            <person name="Alikhan N.-F."/>
            <person name="Baker D."/>
            <person name="Gharbi K."/>
            <person name="Hall N."/>
            <person name="Watson M."/>
            <person name="Adriaenssens E.M."/>
            <person name="Foster-Nyarko E."/>
            <person name="Jarju S."/>
            <person name="Secka A."/>
            <person name="Antonio M."/>
            <person name="Oren A."/>
            <person name="Chaudhuri R."/>
            <person name="La Ragione R.M."/>
            <person name="Hildebrand F."/>
            <person name="Pallen M.J."/>
        </authorList>
    </citation>
    <scope>NUCLEOTIDE SEQUENCE [LARGE SCALE GENOMIC DNA]</scope>
    <source>
        <strain evidence="4 5">Sa2BUA9</strain>
    </source>
</reference>
<dbReference type="RefSeq" id="WP_144538425.1">
    <property type="nucleotide sequence ID" value="NZ_JACSQO010000003.1"/>
</dbReference>
<dbReference type="PROSITE" id="PS50234">
    <property type="entry name" value="VWFA"/>
    <property type="match status" value="1"/>
</dbReference>
<sequence>MNRLFTLLTILLVLFLSACSNESQAGEENKKINDNQKIVTEEENIEKEKLLAIEQIIIPTNLEEWKNSEPGLFSLDYSFEHETSSWPKDARELTLDEQEELKNTTDMIKDEETFFKMLLYYFGSTVYSDLLDKQMNYVAVLNEPYLPEPTKETISGGSNEEVTPKSMLLLDASSSMLLSVDGKQKMGIAKTAMKRFAKTIGASSEVSLFVYGHAGTQEDKDKELSCTKVDEIYPMQSYSTDKFDPVVDDVAAKGWTPLAAAIKTANEASKNYEGALTVYIVSDGAETCDGDPIKEAEEFAKGNENRQVNIIGFNVDQKGQDQLKAVAEAGKGEYISAENSDELNISIEEKWVIPSVLDVSYIQLNAPNGFAISNAQYDISKISLSLSFAISNERNRLSQMVTWMETEEIISAQQAEALQTKVQERKDTLSKWNDDLSESKKQTVENEYNRIHQKIKAWTDEVNKLRSEQS</sequence>
<keyword evidence="1" id="KW-0175">Coiled coil</keyword>
<gene>
    <name evidence="4" type="ORF">H9650_09145</name>
</gene>
<name>A0ABR8R904_9BACI</name>
<evidence type="ECO:0000313" key="4">
    <source>
        <dbReference type="EMBL" id="MBD7944284.1"/>
    </source>
</evidence>
<evidence type="ECO:0000259" key="3">
    <source>
        <dbReference type="PROSITE" id="PS50234"/>
    </source>
</evidence>
<proteinExistence type="predicted"/>
<dbReference type="InterPro" id="IPR002035">
    <property type="entry name" value="VWF_A"/>
</dbReference>
<dbReference type="SMART" id="SM00327">
    <property type="entry name" value="VWA"/>
    <property type="match status" value="1"/>
</dbReference>
<comment type="caution">
    <text evidence="4">The sequence shown here is derived from an EMBL/GenBank/DDBJ whole genome shotgun (WGS) entry which is preliminary data.</text>
</comment>
<feature type="signal peptide" evidence="2">
    <location>
        <begin position="1"/>
        <end position="25"/>
    </location>
</feature>
<dbReference type="InterPro" id="IPR036465">
    <property type="entry name" value="vWFA_dom_sf"/>
</dbReference>
<accession>A0ABR8R904</accession>
<feature type="coiled-coil region" evidence="1">
    <location>
        <begin position="441"/>
        <end position="468"/>
    </location>
</feature>
<feature type="chain" id="PRO_5045521911" evidence="2">
    <location>
        <begin position="26"/>
        <end position="470"/>
    </location>
</feature>
<dbReference type="EMBL" id="JACSQO010000003">
    <property type="protein sequence ID" value="MBD7944284.1"/>
    <property type="molecule type" value="Genomic_DNA"/>
</dbReference>
<evidence type="ECO:0000313" key="5">
    <source>
        <dbReference type="Proteomes" id="UP000640786"/>
    </source>
</evidence>
<dbReference type="Proteomes" id="UP000640786">
    <property type="component" value="Unassembled WGS sequence"/>
</dbReference>
<protein>
    <submittedName>
        <fullName evidence="4">VWA domain-containing protein</fullName>
    </submittedName>
</protein>